<keyword evidence="2" id="KW-1185">Reference proteome</keyword>
<proteinExistence type="predicted"/>
<name>A0A1M6KDP7_9FIRM</name>
<protein>
    <recommendedName>
        <fullName evidence="3">Toxin-antitoxin system protein</fullName>
    </recommendedName>
</protein>
<evidence type="ECO:0008006" key="3">
    <source>
        <dbReference type="Google" id="ProtNLM"/>
    </source>
</evidence>
<gene>
    <name evidence="1" type="ORF">SAMN02745136_00415</name>
</gene>
<dbReference type="Proteomes" id="UP000184386">
    <property type="component" value="Unassembled WGS sequence"/>
</dbReference>
<evidence type="ECO:0000313" key="1">
    <source>
        <dbReference type="EMBL" id="SHJ57059.1"/>
    </source>
</evidence>
<dbReference type="EMBL" id="FRAC01000006">
    <property type="protein sequence ID" value="SHJ57059.1"/>
    <property type="molecule type" value="Genomic_DNA"/>
</dbReference>
<dbReference type="RefSeq" id="WP_330392476.1">
    <property type="nucleotide sequence ID" value="NZ_FRAC01000006.1"/>
</dbReference>
<dbReference type="AlphaFoldDB" id="A0A1M6KDP7"/>
<dbReference type="InterPro" id="IPR045705">
    <property type="entry name" value="DUF6061"/>
</dbReference>
<evidence type="ECO:0000313" key="2">
    <source>
        <dbReference type="Proteomes" id="UP000184386"/>
    </source>
</evidence>
<organism evidence="1 2">
    <name type="scientific">Anaerocolumna jejuensis DSM 15929</name>
    <dbReference type="NCBI Taxonomy" id="1121322"/>
    <lineage>
        <taxon>Bacteria</taxon>
        <taxon>Bacillati</taxon>
        <taxon>Bacillota</taxon>
        <taxon>Clostridia</taxon>
        <taxon>Lachnospirales</taxon>
        <taxon>Lachnospiraceae</taxon>
        <taxon>Anaerocolumna</taxon>
    </lineage>
</organism>
<accession>A0A1M6KDP7</accession>
<reference evidence="1 2" key="1">
    <citation type="submission" date="2016-11" db="EMBL/GenBank/DDBJ databases">
        <authorList>
            <person name="Jaros S."/>
            <person name="Januszkiewicz K."/>
            <person name="Wedrychowicz H."/>
        </authorList>
    </citation>
    <scope>NUCLEOTIDE SEQUENCE [LARGE SCALE GENOMIC DNA]</scope>
    <source>
        <strain evidence="1 2">DSM 15929</strain>
    </source>
</reference>
<sequence>MIIMNGIYARYNKQKNCIDVTVFEAGYVLRLDCGKWEDVVKTTMNSQRKLDAMPIDDPLEYMRLALGVEMQVWVDAMDDNSVW</sequence>
<dbReference type="Pfam" id="PF19537">
    <property type="entry name" value="DUF6061"/>
    <property type="match status" value="1"/>
</dbReference>